<keyword evidence="1" id="KW-0812">Transmembrane</keyword>
<protein>
    <submittedName>
        <fullName evidence="2">Uncharacterized protein</fullName>
    </submittedName>
</protein>
<accession>A0A4Y2W4W2</accession>
<organism evidence="2 3">
    <name type="scientific">Araneus ventricosus</name>
    <name type="common">Orbweaver spider</name>
    <name type="synonym">Epeira ventricosa</name>
    <dbReference type="NCBI Taxonomy" id="182803"/>
    <lineage>
        <taxon>Eukaryota</taxon>
        <taxon>Metazoa</taxon>
        <taxon>Ecdysozoa</taxon>
        <taxon>Arthropoda</taxon>
        <taxon>Chelicerata</taxon>
        <taxon>Arachnida</taxon>
        <taxon>Araneae</taxon>
        <taxon>Araneomorphae</taxon>
        <taxon>Entelegynae</taxon>
        <taxon>Araneoidea</taxon>
        <taxon>Araneidae</taxon>
        <taxon>Araneus</taxon>
    </lineage>
</organism>
<name>A0A4Y2W4W2_ARAVE</name>
<keyword evidence="1" id="KW-1133">Transmembrane helix</keyword>
<reference evidence="2 3" key="1">
    <citation type="journal article" date="2019" name="Sci. Rep.">
        <title>Orb-weaving spider Araneus ventricosus genome elucidates the spidroin gene catalogue.</title>
        <authorList>
            <person name="Kono N."/>
            <person name="Nakamura H."/>
            <person name="Ohtoshi R."/>
            <person name="Moran D.A.P."/>
            <person name="Shinohara A."/>
            <person name="Yoshida Y."/>
            <person name="Fujiwara M."/>
            <person name="Mori M."/>
            <person name="Tomita M."/>
            <person name="Arakawa K."/>
        </authorList>
    </citation>
    <scope>NUCLEOTIDE SEQUENCE [LARGE SCALE GENOMIC DNA]</scope>
</reference>
<keyword evidence="3" id="KW-1185">Reference proteome</keyword>
<gene>
    <name evidence="2" type="ORF">AVEN_179655_1</name>
</gene>
<proteinExistence type="predicted"/>
<dbReference type="Proteomes" id="UP000499080">
    <property type="component" value="Unassembled WGS sequence"/>
</dbReference>
<dbReference type="EMBL" id="BGPR01055866">
    <property type="protein sequence ID" value="GBO32419.1"/>
    <property type="molecule type" value="Genomic_DNA"/>
</dbReference>
<feature type="transmembrane region" description="Helical" evidence="1">
    <location>
        <begin position="15"/>
        <end position="38"/>
    </location>
</feature>
<evidence type="ECO:0000313" key="2">
    <source>
        <dbReference type="EMBL" id="GBO32419.1"/>
    </source>
</evidence>
<sequence>MNRITQFSTDLFHKISAAITSMAFDAAAVFWFVGFVPYGEISAVFSKIPFCNSAIRTLFRKHFVMNDQTSQKSTTIPIPYSDVCQRFCHVPSYETVISIISSFFQMVMLTHNTFDK</sequence>
<evidence type="ECO:0000313" key="3">
    <source>
        <dbReference type="Proteomes" id="UP000499080"/>
    </source>
</evidence>
<evidence type="ECO:0000256" key="1">
    <source>
        <dbReference type="SAM" id="Phobius"/>
    </source>
</evidence>
<comment type="caution">
    <text evidence="2">The sequence shown here is derived from an EMBL/GenBank/DDBJ whole genome shotgun (WGS) entry which is preliminary data.</text>
</comment>
<keyword evidence="1" id="KW-0472">Membrane</keyword>
<dbReference type="AlphaFoldDB" id="A0A4Y2W4W2"/>